<dbReference type="Proteomes" id="UP000249304">
    <property type="component" value="Unassembled WGS sequence"/>
</dbReference>
<keyword evidence="3" id="KW-1185">Reference proteome</keyword>
<accession>A0A2W2DHV7</accession>
<feature type="compositionally biased region" description="Basic and acidic residues" evidence="1">
    <location>
        <begin position="59"/>
        <end position="75"/>
    </location>
</feature>
<organism evidence="2 3">
    <name type="scientific">Nonomuraea aridisoli</name>
    <dbReference type="NCBI Taxonomy" id="2070368"/>
    <lineage>
        <taxon>Bacteria</taxon>
        <taxon>Bacillati</taxon>
        <taxon>Actinomycetota</taxon>
        <taxon>Actinomycetes</taxon>
        <taxon>Streptosporangiales</taxon>
        <taxon>Streptosporangiaceae</taxon>
        <taxon>Nonomuraea</taxon>
    </lineage>
</organism>
<evidence type="ECO:0000313" key="3">
    <source>
        <dbReference type="Proteomes" id="UP000249304"/>
    </source>
</evidence>
<evidence type="ECO:0000313" key="2">
    <source>
        <dbReference type="EMBL" id="PZG00360.1"/>
    </source>
</evidence>
<dbReference type="AlphaFoldDB" id="A0A2W2DHV7"/>
<feature type="non-terminal residue" evidence="2">
    <location>
        <position position="91"/>
    </location>
</feature>
<feature type="region of interest" description="Disordered" evidence="1">
    <location>
        <begin position="12"/>
        <end position="91"/>
    </location>
</feature>
<evidence type="ECO:0000256" key="1">
    <source>
        <dbReference type="SAM" id="MobiDB-lite"/>
    </source>
</evidence>
<protein>
    <submittedName>
        <fullName evidence="2">Uncharacterized protein</fullName>
    </submittedName>
</protein>
<feature type="compositionally biased region" description="Polar residues" evidence="1">
    <location>
        <begin position="79"/>
        <end position="91"/>
    </location>
</feature>
<dbReference type="EMBL" id="POUD01000608">
    <property type="protein sequence ID" value="PZG00360.1"/>
    <property type="molecule type" value="Genomic_DNA"/>
</dbReference>
<feature type="compositionally biased region" description="Low complexity" evidence="1">
    <location>
        <begin position="24"/>
        <end position="40"/>
    </location>
</feature>
<gene>
    <name evidence="2" type="ORF">C1J01_48290</name>
</gene>
<sequence>MAAAAVAAVFIVSPGDPEPTPYREQAQTAALAPETTAPAQSAPPPTSAEPSTSPSDLEPADREEQRRSDREEDAPGQRSVRTTQAAPKTTP</sequence>
<proteinExistence type="predicted"/>
<comment type="caution">
    <text evidence="2">The sequence shown here is derived from an EMBL/GenBank/DDBJ whole genome shotgun (WGS) entry which is preliminary data.</text>
</comment>
<reference evidence="2 3" key="1">
    <citation type="submission" date="2018-01" db="EMBL/GenBank/DDBJ databases">
        <title>Draft genome sequence of Nonomuraea sp. KC333.</title>
        <authorList>
            <person name="Sahin N."/>
            <person name="Saygin H."/>
            <person name="Ay H."/>
        </authorList>
    </citation>
    <scope>NUCLEOTIDE SEQUENCE [LARGE SCALE GENOMIC DNA]</scope>
    <source>
        <strain evidence="2 3">KC333</strain>
    </source>
</reference>
<name>A0A2W2DHV7_9ACTN</name>